<name>A0A645BC34_9ZZZZ</name>
<proteinExistence type="predicted"/>
<accession>A0A645BC34</accession>
<dbReference type="EMBL" id="VSSQ01019183">
    <property type="protein sequence ID" value="MPM63039.1"/>
    <property type="molecule type" value="Genomic_DNA"/>
</dbReference>
<gene>
    <name evidence="1" type="ORF">SDC9_109917</name>
</gene>
<reference evidence="1" key="1">
    <citation type="submission" date="2019-08" db="EMBL/GenBank/DDBJ databases">
        <authorList>
            <person name="Kucharzyk K."/>
            <person name="Murdoch R.W."/>
            <person name="Higgins S."/>
            <person name="Loffler F."/>
        </authorList>
    </citation>
    <scope>NUCLEOTIDE SEQUENCE</scope>
</reference>
<sequence>MLHPDLPIVITNVPKYKDIKENGLGGYFHDPSEAPADRVVYD</sequence>
<dbReference type="AlphaFoldDB" id="A0A645BC34"/>
<protein>
    <submittedName>
        <fullName evidence="1">Uncharacterized protein</fullName>
    </submittedName>
</protein>
<organism evidence="1">
    <name type="scientific">bioreactor metagenome</name>
    <dbReference type="NCBI Taxonomy" id="1076179"/>
    <lineage>
        <taxon>unclassified sequences</taxon>
        <taxon>metagenomes</taxon>
        <taxon>ecological metagenomes</taxon>
    </lineage>
</organism>
<comment type="caution">
    <text evidence="1">The sequence shown here is derived from an EMBL/GenBank/DDBJ whole genome shotgun (WGS) entry which is preliminary data.</text>
</comment>
<evidence type="ECO:0000313" key="1">
    <source>
        <dbReference type="EMBL" id="MPM63039.1"/>
    </source>
</evidence>